<comment type="caution">
    <text evidence="1">The sequence shown here is derived from an EMBL/GenBank/DDBJ whole genome shotgun (WGS) entry which is preliminary data.</text>
</comment>
<evidence type="ECO:0000313" key="1">
    <source>
        <dbReference type="EMBL" id="GAH72623.1"/>
    </source>
</evidence>
<dbReference type="EMBL" id="BARU01031256">
    <property type="protein sequence ID" value="GAH72623.1"/>
    <property type="molecule type" value="Genomic_DNA"/>
</dbReference>
<organism evidence="1">
    <name type="scientific">marine sediment metagenome</name>
    <dbReference type="NCBI Taxonomy" id="412755"/>
    <lineage>
        <taxon>unclassified sequences</taxon>
        <taxon>metagenomes</taxon>
        <taxon>ecological metagenomes</taxon>
    </lineage>
</organism>
<dbReference type="AlphaFoldDB" id="X1JS46"/>
<protein>
    <submittedName>
        <fullName evidence="1">Uncharacterized protein</fullName>
    </submittedName>
</protein>
<accession>X1JS46</accession>
<sequence>MTVADTIVIWNTRYLGKEFNLSPQKVARILKKLGATRFSRGGNGSKWIWE</sequence>
<proteinExistence type="predicted"/>
<name>X1JS46_9ZZZZ</name>
<gene>
    <name evidence="1" type="ORF">S03H2_49462</name>
</gene>
<reference evidence="1" key="1">
    <citation type="journal article" date="2014" name="Front. Microbiol.">
        <title>High frequency of phylogenetically diverse reductive dehalogenase-homologous genes in deep subseafloor sedimentary metagenomes.</title>
        <authorList>
            <person name="Kawai M."/>
            <person name="Futagami T."/>
            <person name="Toyoda A."/>
            <person name="Takaki Y."/>
            <person name="Nishi S."/>
            <person name="Hori S."/>
            <person name="Arai W."/>
            <person name="Tsubouchi T."/>
            <person name="Morono Y."/>
            <person name="Uchiyama I."/>
            <person name="Ito T."/>
            <person name="Fujiyama A."/>
            <person name="Inagaki F."/>
            <person name="Takami H."/>
        </authorList>
    </citation>
    <scope>NUCLEOTIDE SEQUENCE</scope>
    <source>
        <strain evidence="1">Expedition CK06-06</strain>
    </source>
</reference>